<dbReference type="InterPro" id="IPR044700">
    <property type="entry name" value="PIP2/PIPL1"/>
</dbReference>
<organism evidence="3 4">
    <name type="scientific">Nyssa sinensis</name>
    <dbReference type="NCBI Taxonomy" id="561372"/>
    <lineage>
        <taxon>Eukaryota</taxon>
        <taxon>Viridiplantae</taxon>
        <taxon>Streptophyta</taxon>
        <taxon>Embryophyta</taxon>
        <taxon>Tracheophyta</taxon>
        <taxon>Spermatophyta</taxon>
        <taxon>Magnoliopsida</taxon>
        <taxon>eudicotyledons</taxon>
        <taxon>Gunneridae</taxon>
        <taxon>Pentapetalae</taxon>
        <taxon>asterids</taxon>
        <taxon>Cornales</taxon>
        <taxon>Nyssaceae</taxon>
        <taxon>Nyssa</taxon>
    </lineage>
</organism>
<evidence type="ECO:0000313" key="3">
    <source>
        <dbReference type="EMBL" id="KAA8536235.1"/>
    </source>
</evidence>
<dbReference type="PANTHER" id="PTHR34663">
    <property type="entry name" value="OS06G0637400 PROTEIN"/>
    <property type="match status" value="1"/>
</dbReference>
<evidence type="ECO:0000313" key="4">
    <source>
        <dbReference type="Proteomes" id="UP000325577"/>
    </source>
</evidence>
<reference evidence="3 4" key="1">
    <citation type="submission" date="2019-09" db="EMBL/GenBank/DDBJ databases">
        <title>A chromosome-level genome assembly of the Chinese tupelo Nyssa sinensis.</title>
        <authorList>
            <person name="Yang X."/>
            <person name="Kang M."/>
            <person name="Yang Y."/>
            <person name="Xiong H."/>
            <person name="Wang M."/>
            <person name="Zhang Z."/>
            <person name="Wang Z."/>
            <person name="Wu H."/>
            <person name="Ma T."/>
            <person name="Liu J."/>
            <person name="Xi Z."/>
        </authorList>
    </citation>
    <scope>NUCLEOTIDE SEQUENCE [LARGE SCALE GENOMIC DNA]</scope>
    <source>
        <strain evidence="3">J267</strain>
        <tissue evidence="3">Leaf</tissue>
    </source>
</reference>
<protein>
    <submittedName>
        <fullName evidence="3">Uncharacterized protein</fullName>
    </submittedName>
</protein>
<feature type="region of interest" description="Disordered" evidence="1">
    <location>
        <begin position="58"/>
        <end position="96"/>
    </location>
</feature>
<evidence type="ECO:0000256" key="1">
    <source>
        <dbReference type="SAM" id="MobiDB-lite"/>
    </source>
</evidence>
<dbReference type="GO" id="GO:0050793">
    <property type="term" value="P:regulation of developmental process"/>
    <property type="evidence" value="ECO:0007669"/>
    <property type="project" value="InterPro"/>
</dbReference>
<keyword evidence="2" id="KW-0732">Signal</keyword>
<dbReference type="AlphaFoldDB" id="A0A5J5AYR7"/>
<proteinExistence type="predicted"/>
<gene>
    <name evidence="3" type="ORF">F0562_028713</name>
</gene>
<feature type="chain" id="PRO_5023901326" evidence="2">
    <location>
        <begin position="29"/>
        <end position="129"/>
    </location>
</feature>
<dbReference type="PANTHER" id="PTHR34663:SF19">
    <property type="match status" value="1"/>
</dbReference>
<accession>A0A5J5AYR7</accession>
<name>A0A5J5AYR7_9ASTE</name>
<dbReference type="EMBL" id="CM018039">
    <property type="protein sequence ID" value="KAA8536235.1"/>
    <property type="molecule type" value="Genomic_DNA"/>
</dbReference>
<dbReference type="Proteomes" id="UP000325577">
    <property type="component" value="Linkage Group LG16"/>
</dbReference>
<dbReference type="OrthoDB" id="1936010at2759"/>
<sequence>MARGFPSIAIFLLLLSLFLSSQLYATNARPVNSAGLRGSNNKEKEDLLDKLSFVAVKNSGPSPGEGHKYEDSQTLLGTQDSGPSPGEGHKNVPSNHQSENYIMRYCEVIVIDLIRGAKLNTRSQHRDLL</sequence>
<feature type="signal peptide" evidence="2">
    <location>
        <begin position="1"/>
        <end position="28"/>
    </location>
</feature>
<evidence type="ECO:0000256" key="2">
    <source>
        <dbReference type="SAM" id="SignalP"/>
    </source>
</evidence>
<feature type="compositionally biased region" description="Polar residues" evidence="1">
    <location>
        <begin position="72"/>
        <end position="82"/>
    </location>
</feature>
<dbReference type="GO" id="GO:0045087">
    <property type="term" value="P:innate immune response"/>
    <property type="evidence" value="ECO:0007669"/>
    <property type="project" value="InterPro"/>
</dbReference>
<keyword evidence="4" id="KW-1185">Reference proteome</keyword>